<proteinExistence type="inferred from homology"/>
<dbReference type="OrthoDB" id="6475849at2759"/>
<dbReference type="InterPro" id="IPR008753">
    <property type="entry name" value="Peptidase_M13_N"/>
</dbReference>
<dbReference type="Gene3D" id="1.10.1380.10">
    <property type="entry name" value="Neutral endopeptidase , domain2"/>
    <property type="match status" value="1"/>
</dbReference>
<evidence type="ECO:0000259" key="4">
    <source>
        <dbReference type="Pfam" id="PF05649"/>
    </source>
</evidence>
<organism evidence="5 6">
    <name type="scientific">Frankliniella occidentalis</name>
    <name type="common">Western flower thrips</name>
    <name type="synonym">Euthrips occidentalis</name>
    <dbReference type="NCBI Taxonomy" id="133901"/>
    <lineage>
        <taxon>Eukaryota</taxon>
        <taxon>Metazoa</taxon>
        <taxon>Ecdysozoa</taxon>
        <taxon>Arthropoda</taxon>
        <taxon>Hexapoda</taxon>
        <taxon>Insecta</taxon>
        <taxon>Pterygota</taxon>
        <taxon>Neoptera</taxon>
        <taxon>Paraneoptera</taxon>
        <taxon>Thysanoptera</taxon>
        <taxon>Terebrantia</taxon>
        <taxon>Thripoidea</taxon>
        <taxon>Thripidae</taxon>
        <taxon>Frankliniella</taxon>
    </lineage>
</organism>
<accession>A0A9C6X3W0</accession>
<dbReference type="Pfam" id="PF05649">
    <property type="entry name" value="Peptidase_M13_N"/>
    <property type="match status" value="1"/>
</dbReference>
<dbReference type="AlphaFoldDB" id="A0A9C6X3W0"/>
<dbReference type="PROSITE" id="PS51885">
    <property type="entry name" value="NEPRILYSIN"/>
    <property type="match status" value="1"/>
</dbReference>
<feature type="signal peptide" evidence="3">
    <location>
        <begin position="1"/>
        <end position="36"/>
    </location>
</feature>
<dbReference type="SUPFAM" id="SSF55486">
    <property type="entry name" value="Metalloproteases ('zincins'), catalytic domain"/>
    <property type="match status" value="1"/>
</dbReference>
<dbReference type="KEGG" id="foc:127750615"/>
<dbReference type="RefSeq" id="XP_052128687.1">
    <property type="nucleotide sequence ID" value="XM_052272727.1"/>
</dbReference>
<keyword evidence="5" id="KW-1185">Reference proteome</keyword>
<dbReference type="InterPro" id="IPR000718">
    <property type="entry name" value="Peptidase_M13"/>
</dbReference>
<name>A0A9C6X3W0_FRAOC</name>
<feature type="chain" id="PRO_5038978277" evidence="3">
    <location>
        <begin position="37"/>
        <end position="288"/>
    </location>
</feature>
<gene>
    <name evidence="6" type="primary">LOC127750615</name>
</gene>
<evidence type="ECO:0000313" key="6">
    <source>
        <dbReference type="RefSeq" id="XP_052128687.1"/>
    </source>
</evidence>
<sequence>MTVLRGPRSRVLRGSLFGSSLLVLLVALHIVTDASPVTPPSTTTSSQVVDDVCYTDGCNHTASELSFSINAQADPCQDFYQFACGGYEMGTEIPEDSESVSVISQMESKLRKQLQQLLSEPDREADPAAFNKAKTLYRSCVNTTRLEERGLEPARKILEVAGGWPLLENDSWDESKFDWKQTLYAFEEMGISSEYFLFNVAVSVDAKNATKHITHISPPVFHLNVKPLDIKSQLVHIKKFVDQLKASALLLAEPNSTRTNASLIEIESRMAIGFEVALNRVSAEFWPG</sequence>
<reference evidence="6" key="1">
    <citation type="submission" date="2025-08" db="UniProtKB">
        <authorList>
            <consortium name="RefSeq"/>
        </authorList>
    </citation>
    <scope>IDENTIFICATION</scope>
    <source>
        <tissue evidence="6">Whole organism</tissue>
    </source>
</reference>
<evidence type="ECO:0000256" key="2">
    <source>
        <dbReference type="ARBA" id="ARBA00007357"/>
    </source>
</evidence>
<dbReference type="Gene3D" id="3.40.390.10">
    <property type="entry name" value="Collagenase (Catalytic Domain)"/>
    <property type="match status" value="1"/>
</dbReference>
<dbReference type="Proteomes" id="UP000504606">
    <property type="component" value="Unplaced"/>
</dbReference>
<keyword evidence="3" id="KW-0732">Signal</keyword>
<feature type="domain" description="Peptidase M13 N-terminal" evidence="4">
    <location>
        <begin position="75"/>
        <end position="271"/>
    </location>
</feature>
<dbReference type="InterPro" id="IPR024079">
    <property type="entry name" value="MetalloPept_cat_dom_sf"/>
</dbReference>
<dbReference type="PANTHER" id="PTHR11733:SF237">
    <property type="entry name" value="NEPRILYSIN-LIKE 4"/>
    <property type="match status" value="1"/>
</dbReference>
<dbReference type="PANTHER" id="PTHR11733">
    <property type="entry name" value="ZINC METALLOPROTEASE FAMILY M13 NEPRILYSIN-RELATED"/>
    <property type="match status" value="1"/>
</dbReference>
<comment type="similarity">
    <text evidence="2">Belongs to the peptidase M13 family.</text>
</comment>
<evidence type="ECO:0000256" key="1">
    <source>
        <dbReference type="ARBA" id="ARBA00004401"/>
    </source>
</evidence>
<dbReference type="InterPro" id="IPR042089">
    <property type="entry name" value="Peptidase_M13_dom_2"/>
</dbReference>
<dbReference type="GeneID" id="127750615"/>
<dbReference type="GO" id="GO:0005886">
    <property type="term" value="C:plasma membrane"/>
    <property type="evidence" value="ECO:0007669"/>
    <property type="project" value="UniProtKB-SubCell"/>
</dbReference>
<comment type="subcellular location">
    <subcellularLocation>
        <location evidence="1">Cell membrane</location>
        <topology evidence="1">Single-pass type II membrane protein</topology>
    </subcellularLocation>
</comment>
<dbReference type="GO" id="GO:0004222">
    <property type="term" value="F:metalloendopeptidase activity"/>
    <property type="evidence" value="ECO:0007669"/>
    <property type="project" value="InterPro"/>
</dbReference>
<protein>
    <submittedName>
        <fullName evidence="6">Neprilysin-2-like</fullName>
    </submittedName>
</protein>
<evidence type="ECO:0000313" key="5">
    <source>
        <dbReference type="Proteomes" id="UP000504606"/>
    </source>
</evidence>
<dbReference type="GO" id="GO:0016485">
    <property type="term" value="P:protein processing"/>
    <property type="evidence" value="ECO:0007669"/>
    <property type="project" value="TreeGrafter"/>
</dbReference>
<evidence type="ECO:0000256" key="3">
    <source>
        <dbReference type="SAM" id="SignalP"/>
    </source>
</evidence>